<dbReference type="Proteomes" id="UP000013232">
    <property type="component" value="Unassembled WGS sequence"/>
</dbReference>
<feature type="transmembrane region" description="Helical" evidence="8">
    <location>
        <begin position="313"/>
        <end position="331"/>
    </location>
</feature>
<accession>N6Z569</accession>
<evidence type="ECO:0000256" key="8">
    <source>
        <dbReference type="SAM" id="Phobius"/>
    </source>
</evidence>
<sequence length="492" mass="53826">MPDPTRRPTAGFGLFWLLCAILGLRLLSMAVLPMSDTTEPRYAETARLMAERGDWITPWFTPELPFWGKPPLAFWTQAASLKLFGVHDFAARLPSWLAMIGILWLTQKLARQQGNERLASWSGLVLASMALAFISAGAVLTDPFLALGTTLSLVSLALASRGRRVPWGWLFFAGLAIGLLAKGPLALVLVGLPVALWLPGDGRARHALRALPWRSGSLLVAALALPWYVAAELKTPGFLDYFLLGEHFRRFVDPGWAGDLYGNAHRETHGTIWLFLLWASFPWGIAGLALLVHRLCSRAGRATLRKALADDDVRLLLAAGFAPAVFFSFAGNILWTYLLPGLPFLAILITRGLLPLLDATPVRRTALALVLAVPLMLSVAGAHLALHPHKLKSAAPLIAALEALPGGSVERLYYLEDMPFSARYYSRDAARRIGRTELLAALAQAADGSPPLFIAVRRRDLDWLEQAAGTQLAVRYRGAQHILLQHNPPTPR</sequence>
<feature type="transmembrane region" description="Helical" evidence="8">
    <location>
        <begin position="167"/>
        <end position="198"/>
    </location>
</feature>
<evidence type="ECO:0000256" key="5">
    <source>
        <dbReference type="ARBA" id="ARBA00022692"/>
    </source>
</evidence>
<feature type="transmembrane region" description="Helical" evidence="8">
    <location>
        <begin position="210"/>
        <end position="229"/>
    </location>
</feature>
<evidence type="ECO:0000256" key="1">
    <source>
        <dbReference type="ARBA" id="ARBA00004651"/>
    </source>
</evidence>
<evidence type="ECO:0000313" key="10">
    <source>
        <dbReference type="EMBL" id="ENO89717.1"/>
    </source>
</evidence>
<dbReference type="GO" id="GO:0005886">
    <property type="term" value="C:plasma membrane"/>
    <property type="evidence" value="ECO:0007669"/>
    <property type="project" value="UniProtKB-SubCell"/>
</dbReference>
<reference evidence="10 11" key="1">
    <citation type="submission" date="2012-09" db="EMBL/GenBank/DDBJ databases">
        <title>Draft Genome Sequences of 6 Strains from Genus Thauera.</title>
        <authorList>
            <person name="Liu B."/>
            <person name="Shapleigh J.P."/>
            <person name="Frostegard A.H."/>
        </authorList>
    </citation>
    <scope>NUCLEOTIDE SEQUENCE [LARGE SCALE GENOMIC DNA]</scope>
    <source>
        <strain evidence="11">47Lol / DSM 12138</strain>
    </source>
</reference>
<dbReference type="GO" id="GO:0009103">
    <property type="term" value="P:lipopolysaccharide biosynthetic process"/>
    <property type="evidence" value="ECO:0007669"/>
    <property type="project" value="UniProtKB-ARBA"/>
</dbReference>
<dbReference type="RefSeq" id="WP_004334511.1">
    <property type="nucleotide sequence ID" value="NZ_AMXE01000010.1"/>
</dbReference>
<dbReference type="GO" id="GO:0010041">
    <property type="term" value="P:response to iron(III) ion"/>
    <property type="evidence" value="ECO:0007669"/>
    <property type="project" value="TreeGrafter"/>
</dbReference>
<dbReference type="PANTHER" id="PTHR33908:SF3">
    <property type="entry name" value="UNDECAPRENYL PHOSPHATE-ALPHA-4-AMINO-4-DEOXY-L-ARABINOSE ARABINOSYL TRANSFERASE"/>
    <property type="match status" value="1"/>
</dbReference>
<keyword evidence="6 8" id="KW-1133">Transmembrane helix</keyword>
<keyword evidence="5 8" id="KW-0812">Transmembrane</keyword>
<gene>
    <name evidence="10" type="ORF">C666_04710</name>
</gene>
<evidence type="ECO:0000256" key="7">
    <source>
        <dbReference type="ARBA" id="ARBA00023136"/>
    </source>
</evidence>
<keyword evidence="7 8" id="KW-0472">Membrane</keyword>
<keyword evidence="11" id="KW-1185">Reference proteome</keyword>
<dbReference type="EMBL" id="AMXE01000010">
    <property type="protein sequence ID" value="ENO89717.1"/>
    <property type="molecule type" value="Genomic_DNA"/>
</dbReference>
<dbReference type="OrthoDB" id="9775035at2"/>
<dbReference type="eggNOG" id="COG1807">
    <property type="taxonomic scope" value="Bacteria"/>
</dbReference>
<dbReference type="GO" id="GO:0006493">
    <property type="term" value="P:protein O-linked glycosylation"/>
    <property type="evidence" value="ECO:0007669"/>
    <property type="project" value="InterPro"/>
</dbReference>
<keyword evidence="4 10" id="KW-0808">Transferase</keyword>
<name>N6Z569_THAL4</name>
<organism evidence="10 11">
    <name type="scientific">Thauera linaloolentis (strain DSM 12138 / JCM 21573 / CCUG 41526 / CIP 105981 / IAM 15112 / NBRC 102519 / 47Lol)</name>
    <dbReference type="NCBI Taxonomy" id="1123367"/>
    <lineage>
        <taxon>Bacteria</taxon>
        <taxon>Pseudomonadati</taxon>
        <taxon>Pseudomonadota</taxon>
        <taxon>Betaproteobacteria</taxon>
        <taxon>Rhodocyclales</taxon>
        <taxon>Zoogloeaceae</taxon>
        <taxon>Thauera</taxon>
    </lineage>
</organism>
<dbReference type="PANTHER" id="PTHR33908">
    <property type="entry name" value="MANNOSYLTRANSFERASE YKCB-RELATED"/>
    <property type="match status" value="1"/>
</dbReference>
<comment type="subcellular location">
    <subcellularLocation>
        <location evidence="1">Cell membrane</location>
        <topology evidence="1">Multi-pass membrane protein</topology>
    </subcellularLocation>
</comment>
<feature type="transmembrane region" description="Helical" evidence="8">
    <location>
        <begin position="272"/>
        <end position="292"/>
    </location>
</feature>
<feature type="transmembrane region" description="Helical" evidence="8">
    <location>
        <begin position="12"/>
        <end position="32"/>
    </location>
</feature>
<evidence type="ECO:0000313" key="11">
    <source>
        <dbReference type="Proteomes" id="UP000013232"/>
    </source>
</evidence>
<dbReference type="GO" id="GO:0000030">
    <property type="term" value="F:mannosyltransferase activity"/>
    <property type="evidence" value="ECO:0007669"/>
    <property type="project" value="InterPro"/>
</dbReference>
<evidence type="ECO:0000256" key="3">
    <source>
        <dbReference type="ARBA" id="ARBA00022676"/>
    </source>
</evidence>
<dbReference type="Pfam" id="PF02366">
    <property type="entry name" value="PMT"/>
    <property type="match status" value="1"/>
</dbReference>
<dbReference type="InterPro" id="IPR050297">
    <property type="entry name" value="LipidA_mod_glycosyltrf_83"/>
</dbReference>
<dbReference type="STRING" id="1123367.GCA_000621305_01939"/>
<evidence type="ECO:0000256" key="4">
    <source>
        <dbReference type="ARBA" id="ARBA00022679"/>
    </source>
</evidence>
<evidence type="ECO:0000256" key="6">
    <source>
        <dbReference type="ARBA" id="ARBA00022989"/>
    </source>
</evidence>
<comment type="caution">
    <text evidence="10">The sequence shown here is derived from an EMBL/GenBank/DDBJ whole genome shotgun (WGS) entry which is preliminary data.</text>
</comment>
<dbReference type="AlphaFoldDB" id="N6Z569"/>
<feature type="transmembrane region" description="Helical" evidence="8">
    <location>
        <begin position="89"/>
        <end position="106"/>
    </location>
</feature>
<keyword evidence="2" id="KW-1003">Cell membrane</keyword>
<dbReference type="GO" id="GO:0016763">
    <property type="term" value="F:pentosyltransferase activity"/>
    <property type="evidence" value="ECO:0007669"/>
    <property type="project" value="TreeGrafter"/>
</dbReference>
<feature type="domain" description="ArnT-like N-terminal" evidence="9">
    <location>
        <begin position="36"/>
        <end position="242"/>
    </location>
</feature>
<evidence type="ECO:0000256" key="2">
    <source>
        <dbReference type="ARBA" id="ARBA00022475"/>
    </source>
</evidence>
<dbReference type="InterPro" id="IPR003342">
    <property type="entry name" value="ArnT-like_N"/>
</dbReference>
<proteinExistence type="predicted"/>
<feature type="transmembrane region" description="Helical" evidence="8">
    <location>
        <begin position="118"/>
        <end position="147"/>
    </location>
</feature>
<protein>
    <submittedName>
        <fullName evidence="10">Undecaprenyl phosphate-alpha-4-amino-4-deoxy-L-arabinose arabinosyl transferase</fullName>
    </submittedName>
</protein>
<evidence type="ECO:0000259" key="9">
    <source>
        <dbReference type="Pfam" id="PF02366"/>
    </source>
</evidence>
<feature type="transmembrane region" description="Helical" evidence="8">
    <location>
        <begin position="366"/>
        <end position="386"/>
    </location>
</feature>
<keyword evidence="3" id="KW-0328">Glycosyltransferase</keyword>